<dbReference type="EMBL" id="MK443264">
    <property type="protein sequence ID" value="QBP28027.1"/>
    <property type="molecule type" value="Genomic_DNA"/>
</dbReference>
<keyword evidence="1" id="KW-1133">Transmembrane helix</keyword>
<evidence type="ECO:0000256" key="1">
    <source>
        <dbReference type="SAM" id="Phobius"/>
    </source>
</evidence>
<sequence>MNAVIIILALFIYMIPGWAFSVGTRDYFHDHFSPQEQRDHKDAIKALTVVLGLLWPIAFVVYASFMIVDIVHSVLKVVMRPKWALSMWKSREFLKNVAPWRKPWSR</sequence>
<organism evidence="2 3">
    <name type="scientific">Pseudomonas phage ITTPL</name>
    <dbReference type="NCBI Taxonomy" id="2544984"/>
    <lineage>
        <taxon>Viruses</taxon>
        <taxon>Duplodnaviria</taxon>
        <taxon>Heunggongvirae</taxon>
        <taxon>Uroviricota</taxon>
        <taxon>Caudoviricetes</taxon>
        <taxon>Vandenendeviridae</taxon>
        <taxon>Skurskavirinae</taxon>
        <taxon>Pakpunavirus</taxon>
        <taxon>Pakpunavirus ITTPL</taxon>
    </lineage>
</organism>
<protein>
    <submittedName>
        <fullName evidence="2">Uncharacterized protein</fullName>
    </submittedName>
</protein>
<keyword evidence="3" id="KW-1185">Reference proteome</keyword>
<gene>
    <name evidence="2" type="ORF">IttPL_0012</name>
</gene>
<accession>A0A5B7LW30</accession>
<feature type="transmembrane region" description="Helical" evidence="1">
    <location>
        <begin position="43"/>
        <end position="71"/>
    </location>
</feature>
<keyword evidence="1" id="KW-0472">Membrane</keyword>
<proteinExistence type="predicted"/>
<name>A0A5B7LW30_9CAUD</name>
<dbReference type="Proteomes" id="UP000321077">
    <property type="component" value="Segment"/>
</dbReference>
<evidence type="ECO:0000313" key="3">
    <source>
        <dbReference type="Proteomes" id="UP000321077"/>
    </source>
</evidence>
<reference evidence="2 3" key="1">
    <citation type="submission" date="2019-01" db="EMBL/GenBank/DDBJ databases">
        <title>Genomic characterization of Pseudomonas aeruginosa lytic bacteriophage IttPL.</title>
        <authorList>
            <person name="Alvi I.A."/>
            <person name="Asif M."/>
            <person name="Tabassum R."/>
            <person name="Abbas Z."/>
            <person name="Rehman S.U."/>
        </authorList>
    </citation>
    <scope>NUCLEOTIDE SEQUENCE [LARGE SCALE GENOMIC DNA]</scope>
</reference>
<keyword evidence="1" id="KW-0812">Transmembrane</keyword>
<evidence type="ECO:0000313" key="2">
    <source>
        <dbReference type="EMBL" id="QBP28027.1"/>
    </source>
</evidence>